<dbReference type="HOGENOM" id="CLU_153361_0_0_1"/>
<sequence>MGKAKKALEAFIDKIPASKLTGFSTSPGTIYSDDDFRLDMQKINNDKTHNLQIQANKQSSITSVKGLAPKTVAGPVSAKSDADAETVRTAFKNKILI</sequence>
<dbReference type="Proteomes" id="UP000027222">
    <property type="component" value="Unassembled WGS sequence"/>
</dbReference>
<gene>
    <name evidence="1" type="ORF">GALMADRAFT_101921</name>
</gene>
<reference evidence="2" key="1">
    <citation type="journal article" date="2014" name="Proc. Natl. Acad. Sci. U.S.A.">
        <title>Extensive sampling of basidiomycete genomes demonstrates inadequacy of the white-rot/brown-rot paradigm for wood decay fungi.</title>
        <authorList>
            <person name="Riley R."/>
            <person name="Salamov A.A."/>
            <person name="Brown D.W."/>
            <person name="Nagy L.G."/>
            <person name="Floudas D."/>
            <person name="Held B.W."/>
            <person name="Levasseur A."/>
            <person name="Lombard V."/>
            <person name="Morin E."/>
            <person name="Otillar R."/>
            <person name="Lindquist E.A."/>
            <person name="Sun H."/>
            <person name="LaButti K.M."/>
            <person name="Schmutz J."/>
            <person name="Jabbour D."/>
            <person name="Luo H."/>
            <person name="Baker S.E."/>
            <person name="Pisabarro A.G."/>
            <person name="Walton J.D."/>
            <person name="Blanchette R.A."/>
            <person name="Henrissat B."/>
            <person name="Martin F."/>
            <person name="Cullen D."/>
            <person name="Hibbett D.S."/>
            <person name="Grigoriev I.V."/>
        </authorList>
    </citation>
    <scope>NUCLEOTIDE SEQUENCE [LARGE SCALE GENOMIC DNA]</scope>
    <source>
        <strain evidence="2">CBS 339.88</strain>
    </source>
</reference>
<dbReference type="EMBL" id="KL142388">
    <property type="protein sequence ID" value="KDR72736.1"/>
    <property type="molecule type" value="Genomic_DNA"/>
</dbReference>
<evidence type="ECO:0000313" key="1">
    <source>
        <dbReference type="EMBL" id="KDR72736.1"/>
    </source>
</evidence>
<dbReference type="AlphaFoldDB" id="A0A067SPA0"/>
<proteinExistence type="predicted"/>
<evidence type="ECO:0000313" key="2">
    <source>
        <dbReference type="Proteomes" id="UP000027222"/>
    </source>
</evidence>
<keyword evidence="2" id="KW-1185">Reference proteome</keyword>
<name>A0A067SPA0_GALM3</name>
<protein>
    <submittedName>
        <fullName evidence="1">Uncharacterized protein</fullName>
    </submittedName>
</protein>
<dbReference type="OrthoDB" id="3196949at2759"/>
<accession>A0A067SPA0</accession>
<organism evidence="1 2">
    <name type="scientific">Galerina marginata (strain CBS 339.88)</name>
    <dbReference type="NCBI Taxonomy" id="685588"/>
    <lineage>
        <taxon>Eukaryota</taxon>
        <taxon>Fungi</taxon>
        <taxon>Dikarya</taxon>
        <taxon>Basidiomycota</taxon>
        <taxon>Agaricomycotina</taxon>
        <taxon>Agaricomycetes</taxon>
        <taxon>Agaricomycetidae</taxon>
        <taxon>Agaricales</taxon>
        <taxon>Agaricineae</taxon>
        <taxon>Strophariaceae</taxon>
        <taxon>Galerina</taxon>
    </lineage>
</organism>